<keyword evidence="4 7" id="KW-0812">Transmembrane</keyword>
<dbReference type="GO" id="GO:0005886">
    <property type="term" value="C:plasma membrane"/>
    <property type="evidence" value="ECO:0007669"/>
    <property type="project" value="UniProtKB-SubCell"/>
</dbReference>
<evidence type="ECO:0000256" key="2">
    <source>
        <dbReference type="ARBA" id="ARBA00022448"/>
    </source>
</evidence>
<feature type="transmembrane region" description="Helical" evidence="7">
    <location>
        <begin position="279"/>
        <end position="299"/>
    </location>
</feature>
<comment type="subcellular location">
    <subcellularLocation>
        <location evidence="1">Cell membrane</location>
        <topology evidence="1">Multi-pass membrane protein</topology>
    </subcellularLocation>
</comment>
<evidence type="ECO:0000313" key="9">
    <source>
        <dbReference type="Proteomes" id="UP000009134"/>
    </source>
</evidence>
<accession>Q2GB43</accession>
<feature type="transmembrane region" description="Helical" evidence="7">
    <location>
        <begin position="351"/>
        <end position="372"/>
    </location>
</feature>
<feature type="transmembrane region" description="Helical" evidence="7">
    <location>
        <begin position="378"/>
        <end position="398"/>
    </location>
</feature>
<feature type="transmembrane region" description="Helical" evidence="7">
    <location>
        <begin position="314"/>
        <end position="339"/>
    </location>
</feature>
<feature type="transmembrane region" description="Helical" evidence="7">
    <location>
        <begin position="208"/>
        <end position="229"/>
    </location>
</feature>
<dbReference type="RefSeq" id="WP_011444144.1">
    <property type="nucleotide sequence ID" value="NC_007794.1"/>
</dbReference>
<evidence type="ECO:0000256" key="6">
    <source>
        <dbReference type="ARBA" id="ARBA00023136"/>
    </source>
</evidence>
<feature type="transmembrane region" description="Helical" evidence="7">
    <location>
        <begin position="99"/>
        <end position="124"/>
    </location>
</feature>
<dbReference type="SUPFAM" id="SSF118215">
    <property type="entry name" value="Proton glutamate symport protein"/>
    <property type="match status" value="1"/>
</dbReference>
<evidence type="ECO:0000256" key="1">
    <source>
        <dbReference type="ARBA" id="ARBA00004651"/>
    </source>
</evidence>
<gene>
    <name evidence="8" type="ordered locus">Saro_0482</name>
</gene>
<sequence length="429" mass="43526">MKQSELATSDQAPAAPPISTIRAGWIFAALVGGLALGLGLAFAAPAALESVLLVVEPIGNLWLQALRGTIVPLVVALLFTGIVQTVAAARAGALARRALLFFASVLAGGCAMAAVLVPAMLAAFPMPQAAADALRQGVAQIHDKADVPGFAAFLQSIVPANVLQSAASDQILPVILFTSVFALAATRLTDVQRRTLATFFEATANAMLVVIGWVLLAAPVGVFCLSLAVAAHSGTAAIGALAHYVLVVTAAGVVVFLAAYAVAVVAARQPFGRFARAMLPAQALALSTQSSLATLPAMLGVCRTLGVRAQTADLVLPLAVALFRATGPAMNLAVAIYVAHWFGMELTPSMLVAGFAVATLTTLGAVSLPGAISFVTSIGPIAIAMGVPVEPLALLVAVEVLPDLMRTLGNVTMDVAVTAAVDRAHGPGE</sequence>
<dbReference type="EMBL" id="CP000248">
    <property type="protein sequence ID" value="ABD24930.1"/>
    <property type="molecule type" value="Genomic_DNA"/>
</dbReference>
<dbReference type="Gene3D" id="1.10.3860.10">
    <property type="entry name" value="Sodium:dicarboxylate symporter"/>
    <property type="match status" value="1"/>
</dbReference>
<dbReference type="eggNOG" id="COG1301">
    <property type="taxonomic scope" value="Bacteria"/>
</dbReference>
<proteinExistence type="predicted"/>
<evidence type="ECO:0000256" key="3">
    <source>
        <dbReference type="ARBA" id="ARBA00022475"/>
    </source>
</evidence>
<dbReference type="PRINTS" id="PR00173">
    <property type="entry name" value="EDTRNSPORT"/>
</dbReference>
<dbReference type="Proteomes" id="UP000009134">
    <property type="component" value="Chromosome"/>
</dbReference>
<keyword evidence="5 7" id="KW-1133">Transmembrane helix</keyword>
<keyword evidence="2" id="KW-0813">Transport</keyword>
<dbReference type="KEGG" id="nar:Saro_0482"/>
<evidence type="ECO:0000256" key="4">
    <source>
        <dbReference type="ARBA" id="ARBA00022692"/>
    </source>
</evidence>
<dbReference type="InterPro" id="IPR036458">
    <property type="entry name" value="Na:dicarbo_symporter_sf"/>
</dbReference>
<dbReference type="STRING" id="279238.Saro_0482"/>
<feature type="transmembrane region" description="Helical" evidence="7">
    <location>
        <begin position="171"/>
        <end position="188"/>
    </location>
</feature>
<dbReference type="HOGENOM" id="CLU_019375_7_1_5"/>
<dbReference type="PANTHER" id="PTHR42865">
    <property type="entry name" value="PROTON/GLUTAMATE-ASPARTATE SYMPORTER"/>
    <property type="match status" value="1"/>
</dbReference>
<name>Q2GB43_NOVAD</name>
<protein>
    <submittedName>
        <fullName evidence="8">Sodium:dicarboxylate symporter</fullName>
    </submittedName>
</protein>
<keyword evidence="9" id="KW-1185">Reference proteome</keyword>
<feature type="transmembrane region" description="Helical" evidence="7">
    <location>
        <begin position="68"/>
        <end position="87"/>
    </location>
</feature>
<dbReference type="InterPro" id="IPR001991">
    <property type="entry name" value="Na-dicarboxylate_symporter"/>
</dbReference>
<dbReference type="Pfam" id="PF00375">
    <property type="entry name" value="SDF"/>
    <property type="match status" value="1"/>
</dbReference>
<dbReference type="GO" id="GO:0015293">
    <property type="term" value="F:symporter activity"/>
    <property type="evidence" value="ECO:0007669"/>
    <property type="project" value="UniProtKB-KW"/>
</dbReference>
<evidence type="ECO:0000256" key="7">
    <source>
        <dbReference type="SAM" id="Phobius"/>
    </source>
</evidence>
<dbReference type="AlphaFoldDB" id="Q2GB43"/>
<keyword evidence="6 7" id="KW-0472">Membrane</keyword>
<dbReference type="PANTHER" id="PTHR42865:SF7">
    <property type="entry name" value="PROTON_GLUTAMATE-ASPARTATE SYMPORTER"/>
    <property type="match status" value="1"/>
</dbReference>
<feature type="transmembrane region" description="Helical" evidence="7">
    <location>
        <begin position="25"/>
        <end position="48"/>
    </location>
</feature>
<organism evidence="8 9">
    <name type="scientific">Novosphingobium aromaticivorans (strain ATCC 700278 / DSM 12444 / CCUG 56034 / CIP 105152 / NBRC 16084 / F199)</name>
    <dbReference type="NCBI Taxonomy" id="279238"/>
    <lineage>
        <taxon>Bacteria</taxon>
        <taxon>Pseudomonadati</taxon>
        <taxon>Pseudomonadota</taxon>
        <taxon>Alphaproteobacteria</taxon>
        <taxon>Sphingomonadales</taxon>
        <taxon>Sphingomonadaceae</taxon>
        <taxon>Novosphingobium</taxon>
    </lineage>
</organism>
<reference evidence="9" key="1">
    <citation type="submission" date="2006-01" db="EMBL/GenBank/DDBJ databases">
        <title>Complete sequence of Novosphingobium aromaticivorans DSM 12444.</title>
        <authorList>
            <consortium name="US DOE Joint Genome Institute"/>
            <person name="Copeland A."/>
            <person name="Lucas S."/>
            <person name="Lapidus A."/>
            <person name="Barry K."/>
            <person name="Detter J.C."/>
            <person name="Glavina T."/>
            <person name="Hammon N."/>
            <person name="Israni S."/>
            <person name="Pitluck S."/>
            <person name="Chain P."/>
            <person name="Malfatti S."/>
            <person name="Shin M."/>
            <person name="Vergez L."/>
            <person name="Schmutz J."/>
            <person name="Larimer F."/>
            <person name="Land M."/>
            <person name="Kyrpides N."/>
            <person name="Ivanova N."/>
            <person name="Fredrickson J."/>
            <person name="Balkwill D."/>
            <person name="Romine M.F."/>
            <person name="Richardson P."/>
        </authorList>
    </citation>
    <scope>NUCLEOTIDE SEQUENCE [LARGE SCALE GENOMIC DNA]</scope>
    <source>
        <strain evidence="9">ATCC 700278 / DSM 12444 / CCUG 56034 / CIP 105152 / NBRC 16084 / F199</strain>
    </source>
</reference>
<evidence type="ECO:0000313" key="8">
    <source>
        <dbReference type="EMBL" id="ABD24930.1"/>
    </source>
</evidence>
<keyword evidence="3" id="KW-1003">Cell membrane</keyword>
<evidence type="ECO:0000256" key="5">
    <source>
        <dbReference type="ARBA" id="ARBA00022989"/>
    </source>
</evidence>
<feature type="transmembrane region" description="Helical" evidence="7">
    <location>
        <begin position="241"/>
        <end position="267"/>
    </location>
</feature>